<keyword evidence="1" id="KW-0472">Membrane</keyword>
<keyword evidence="4" id="KW-1185">Reference proteome</keyword>
<dbReference type="InterPro" id="IPR001119">
    <property type="entry name" value="SLH_dom"/>
</dbReference>
<protein>
    <recommendedName>
        <fullName evidence="2">SLH domain-containing protein</fullName>
    </recommendedName>
</protein>
<dbReference type="EMBL" id="LSDG01000039">
    <property type="protein sequence ID" value="KXB65796.1"/>
    <property type="molecule type" value="Genomic_DNA"/>
</dbReference>
<sequence length="1213" mass="135068">MIIIISVALFEIFHEPSFKGGNMNKHVISSLMVLILSVCVVTVSSAGLVYAQTDKDNLINGSVQNEFVINNGILTEYKGNAQDVIIPDTVREIGEKAFLGKGLKKVIIPETVTYIGKDAFYNCKELKEVCIDGNKLKEIGEKAFSNCKSLYLIELPEGVEKIGKSAFSSSSLVFLKTPSTLKEVGNSAFFNTKLFGVSLNKGLKTVGSSAFETCYSLQGLFIPSSVTSIGNSVAGDNGSSFKYLVIDNDNANIGKSLTDNMNISYFGGLSSNFKSHYDAIYNKKPTKCKLKFNDKSTFVSYSEFSFIEKSKDLKPDEVYAPILSKKPADVSFDTVNYFSIDPNIAKVDKGGKITAMKIGKTKILAIGGNKLACIDIRVKVDNLSDLFKVENGKLVAYSGHDEEITIPDNVSTISSSVFKNNQKIRKIVCGKNVEKIEDNAFENCVNLKEITIDNKTSLIGKAVFKNCTALENIELPNQLSVIDKSAFAGCRSLRNIRFPEKLRSIENGAFSGCSSIQRLDIPEAVTHVGKFAFLNMNNLEEINLPSTFTEIDPGSIIPELFQSRSDVSNEKLKQINVNPKNTRFQSYEGCIYEGKSLLYAPQAKKEVIVKKDTEIVGEYAFGTHLNHLKKVILPEGLKRIEPSAFQDCHNLESINVPDTVEYIGAGAFLATEKLPSINVPKNLKKIGNLSFYEMESLKSLKLPDAITEIPEHAVAGLESAKVIILPRYLKTVEKCGMSANTSFRDLYLPETLQTIGYQGFGMCSNLDYLELPSSLKSIGDESFSLAFNLKSAYIPGNIKVGKDVFKDKFLKASKNNTVSNESHNDKFYIFSHKANQTIKKLANNKGFELIDLDYIKKCDRKVEVQRLESLLSTKNHDSKFRLEVTGKQTKDNEIIRIAIKGYEENQSIENLINPLKLVIELKPEEEAYTNLFAYKYEDGKYTPLEIDRLDRYIRIDATGFADYVISNHIIKNQTSDSVNHEVDPKVEYHNSSDNYISLTPISPVTGESTQQSNKSKHSKIGNESVEKIKEPEIPMISYSDAINHWAKDAINYVAIKGYFKGIGNNLFAPNQPITRADFVTVLGRMAQVDQSKFTKNPFKDLDTNYYTSYVIWAAEKGIVHGTGAGKFDPNRAITREEMAVMMSNFLKESGKNITEVQTIQFIDNKAIAPWAQECVNELARKGIIKGMEDGYFRPKSSFTRAQVAQVLFNIGRF</sequence>
<feature type="domain" description="SLH" evidence="2">
    <location>
        <begin position="1033"/>
        <end position="1096"/>
    </location>
</feature>
<dbReference type="Gene3D" id="3.80.10.10">
    <property type="entry name" value="Ribonuclease Inhibitor"/>
    <property type="match status" value="4"/>
</dbReference>
<dbReference type="OrthoDB" id="9764088at2"/>
<organism evidence="3 4">
    <name type="scientific">Aedoeadaptatus coxii</name>
    <dbReference type="NCBI Taxonomy" id="755172"/>
    <lineage>
        <taxon>Bacteria</taxon>
        <taxon>Bacillati</taxon>
        <taxon>Bacillota</taxon>
        <taxon>Tissierellia</taxon>
        <taxon>Tissierellales</taxon>
        <taxon>Peptoniphilaceae</taxon>
        <taxon>Aedoeadaptatus</taxon>
    </lineage>
</organism>
<feature type="domain" description="SLH" evidence="2">
    <location>
        <begin position="1097"/>
        <end position="1156"/>
    </location>
</feature>
<evidence type="ECO:0000313" key="4">
    <source>
        <dbReference type="Proteomes" id="UP000070442"/>
    </source>
</evidence>
<dbReference type="Pfam" id="PF13306">
    <property type="entry name" value="LRR_5"/>
    <property type="match status" value="3"/>
</dbReference>
<evidence type="ECO:0000313" key="3">
    <source>
        <dbReference type="EMBL" id="KXB65796.1"/>
    </source>
</evidence>
<dbReference type="PROSITE" id="PS51272">
    <property type="entry name" value="SLH"/>
    <property type="match status" value="3"/>
</dbReference>
<dbReference type="Pfam" id="PF00395">
    <property type="entry name" value="SLH"/>
    <property type="match status" value="3"/>
</dbReference>
<dbReference type="SUPFAM" id="SSF52058">
    <property type="entry name" value="L domain-like"/>
    <property type="match status" value="3"/>
</dbReference>
<feature type="transmembrane region" description="Helical" evidence="1">
    <location>
        <begin position="27"/>
        <end position="50"/>
    </location>
</feature>
<dbReference type="Gene3D" id="2.60.40.1080">
    <property type="match status" value="1"/>
</dbReference>
<dbReference type="SUPFAM" id="SSF49373">
    <property type="entry name" value="Invasin/intimin cell-adhesion fragments"/>
    <property type="match status" value="1"/>
</dbReference>
<name>A0A134ADJ5_9FIRM</name>
<dbReference type="InterPro" id="IPR032675">
    <property type="entry name" value="LRR_dom_sf"/>
</dbReference>
<evidence type="ECO:0000259" key="2">
    <source>
        <dbReference type="PROSITE" id="PS51272"/>
    </source>
</evidence>
<dbReference type="Proteomes" id="UP000070442">
    <property type="component" value="Unassembled WGS sequence"/>
</dbReference>
<dbReference type="InterPro" id="IPR026906">
    <property type="entry name" value="LRR_5"/>
</dbReference>
<gene>
    <name evidence="3" type="ORF">HMPREF1863_01270</name>
</gene>
<proteinExistence type="predicted"/>
<dbReference type="InterPro" id="IPR008964">
    <property type="entry name" value="Invasin/intimin_cell_adhesion"/>
</dbReference>
<keyword evidence="1" id="KW-0812">Transmembrane</keyword>
<dbReference type="AlphaFoldDB" id="A0A134ADJ5"/>
<dbReference type="PANTHER" id="PTHR45661">
    <property type="entry name" value="SURFACE ANTIGEN"/>
    <property type="match status" value="1"/>
</dbReference>
<dbReference type="PANTHER" id="PTHR45661:SF3">
    <property type="entry name" value="IG-LIKE DOMAIN-CONTAINING PROTEIN"/>
    <property type="match status" value="1"/>
</dbReference>
<dbReference type="PATRIC" id="fig|755172.3.peg.1233"/>
<keyword evidence="1" id="KW-1133">Transmembrane helix</keyword>
<dbReference type="InterPro" id="IPR053139">
    <property type="entry name" value="Surface_bspA-like"/>
</dbReference>
<accession>A0A134ADJ5</accession>
<dbReference type="STRING" id="755172.HMPREF1863_01270"/>
<feature type="domain" description="SLH" evidence="2">
    <location>
        <begin position="1158"/>
        <end position="1213"/>
    </location>
</feature>
<evidence type="ECO:0000256" key="1">
    <source>
        <dbReference type="SAM" id="Phobius"/>
    </source>
</evidence>
<reference evidence="4" key="1">
    <citation type="submission" date="2016-01" db="EMBL/GenBank/DDBJ databases">
        <authorList>
            <person name="Mitreva M."/>
            <person name="Pepin K.H."/>
            <person name="Mihindukulasuriya K.A."/>
            <person name="Fulton R."/>
            <person name="Fronick C."/>
            <person name="O'Laughlin M."/>
            <person name="Miner T."/>
            <person name="Herter B."/>
            <person name="Rosa B.A."/>
            <person name="Cordes M."/>
            <person name="Tomlinson C."/>
            <person name="Wollam A."/>
            <person name="Palsikar V.B."/>
            <person name="Mardis E.R."/>
            <person name="Wilson R.K."/>
        </authorList>
    </citation>
    <scope>NUCLEOTIDE SEQUENCE [LARGE SCALE GENOMIC DNA]</scope>
    <source>
        <strain evidence="4">DNF00729</strain>
    </source>
</reference>
<comment type="caution">
    <text evidence="3">The sequence shown here is derived from an EMBL/GenBank/DDBJ whole genome shotgun (WGS) entry which is preliminary data.</text>
</comment>